<keyword evidence="4" id="KW-1185">Reference proteome</keyword>
<evidence type="ECO:0000313" key="4">
    <source>
        <dbReference type="Proteomes" id="UP001175227"/>
    </source>
</evidence>
<gene>
    <name evidence="3" type="ORF">IW261DRAFT_1672246</name>
</gene>
<evidence type="ECO:0000313" key="3">
    <source>
        <dbReference type="EMBL" id="KAK0470801.1"/>
    </source>
</evidence>
<dbReference type="PANTHER" id="PTHR33112">
    <property type="entry name" value="DOMAIN PROTEIN, PUTATIVE-RELATED"/>
    <property type="match status" value="1"/>
</dbReference>
<proteinExistence type="predicted"/>
<dbReference type="EMBL" id="JAUEPR010000058">
    <property type="protein sequence ID" value="KAK0470801.1"/>
    <property type="molecule type" value="Genomic_DNA"/>
</dbReference>
<evidence type="ECO:0000259" key="2">
    <source>
        <dbReference type="Pfam" id="PF06985"/>
    </source>
</evidence>
<dbReference type="AlphaFoldDB" id="A0AA39T810"/>
<feature type="domain" description="Heterokaryon incompatibility" evidence="2">
    <location>
        <begin position="66"/>
        <end position="153"/>
    </location>
</feature>
<reference evidence="3" key="1">
    <citation type="submission" date="2023-06" db="EMBL/GenBank/DDBJ databases">
        <authorList>
            <consortium name="Lawrence Berkeley National Laboratory"/>
            <person name="Ahrendt S."/>
            <person name="Sahu N."/>
            <person name="Indic B."/>
            <person name="Wong-Bajracharya J."/>
            <person name="Merenyi Z."/>
            <person name="Ke H.-M."/>
            <person name="Monk M."/>
            <person name="Kocsube S."/>
            <person name="Drula E."/>
            <person name="Lipzen A."/>
            <person name="Balint B."/>
            <person name="Henrissat B."/>
            <person name="Andreopoulos B."/>
            <person name="Martin F.M."/>
            <person name="Harder C.B."/>
            <person name="Rigling D."/>
            <person name="Ford K.L."/>
            <person name="Foster G.D."/>
            <person name="Pangilinan J."/>
            <person name="Papanicolaou A."/>
            <person name="Barry K."/>
            <person name="LaButti K."/>
            <person name="Viragh M."/>
            <person name="Koriabine M."/>
            <person name="Yan M."/>
            <person name="Riley R."/>
            <person name="Champramary S."/>
            <person name="Plett K.L."/>
            <person name="Tsai I.J."/>
            <person name="Slot J."/>
            <person name="Sipos G."/>
            <person name="Plett J."/>
            <person name="Nagy L.G."/>
            <person name="Grigoriev I.V."/>
        </authorList>
    </citation>
    <scope>NUCLEOTIDE SEQUENCE</scope>
    <source>
        <strain evidence="3">ICMP 16352</strain>
    </source>
</reference>
<feature type="non-terminal residue" evidence="3">
    <location>
        <position position="299"/>
    </location>
</feature>
<protein>
    <recommendedName>
        <fullName evidence="2">Heterokaryon incompatibility domain-containing protein</fullName>
    </recommendedName>
</protein>
<dbReference type="Proteomes" id="UP001175227">
    <property type="component" value="Unassembled WGS sequence"/>
</dbReference>
<accession>A0AA39T810</accession>
<keyword evidence="1" id="KW-1133">Transmembrane helix</keyword>
<name>A0AA39T810_9AGAR</name>
<keyword evidence="1" id="KW-0812">Transmembrane</keyword>
<dbReference type="PANTHER" id="PTHR33112:SF16">
    <property type="entry name" value="HETEROKARYON INCOMPATIBILITY DOMAIN-CONTAINING PROTEIN"/>
    <property type="match status" value="1"/>
</dbReference>
<organism evidence="3 4">
    <name type="scientific">Armillaria novae-zelandiae</name>
    <dbReference type="NCBI Taxonomy" id="153914"/>
    <lineage>
        <taxon>Eukaryota</taxon>
        <taxon>Fungi</taxon>
        <taxon>Dikarya</taxon>
        <taxon>Basidiomycota</taxon>
        <taxon>Agaricomycotina</taxon>
        <taxon>Agaricomycetes</taxon>
        <taxon>Agaricomycetidae</taxon>
        <taxon>Agaricales</taxon>
        <taxon>Marasmiineae</taxon>
        <taxon>Physalacriaceae</taxon>
        <taxon>Armillaria</taxon>
    </lineage>
</organism>
<comment type="caution">
    <text evidence="3">The sequence shown here is derived from an EMBL/GenBank/DDBJ whole genome shotgun (WGS) entry which is preliminary data.</text>
</comment>
<keyword evidence="1" id="KW-0472">Membrane</keyword>
<dbReference type="Pfam" id="PF06985">
    <property type="entry name" value="HET"/>
    <property type="match status" value="1"/>
</dbReference>
<evidence type="ECO:0000256" key="1">
    <source>
        <dbReference type="SAM" id="Phobius"/>
    </source>
</evidence>
<sequence length="299" mass="33186">YTTAISDLTYKEICSVSFDEISQRDTPLDITSTATLERYRLVDCAAVVSNRVLRIEEFMEFPRVIYAALSYVWRGNSLANNNPSQEFSVRGAEDADPIGLDVLHDACASSLVCGASHLWLDRLCIMQTNKQDKWWQIREMYRLYCFATVCVVIPGGLRFLVSFSEETEWIHRGWTLQEVVAPPSVAVLRASSHGHGGLYAEGADGTSYGMLEVVTAQWSAMTSLQFALDASTIGHFQWIASDDATVETASCLVIAAALFGKQSSDPSASYHRNTVRILLPIQRFPCGDNGRQHPCNARD</sequence>
<dbReference type="InterPro" id="IPR010730">
    <property type="entry name" value="HET"/>
</dbReference>
<feature type="transmembrane region" description="Helical" evidence="1">
    <location>
        <begin position="143"/>
        <end position="161"/>
    </location>
</feature>